<dbReference type="EMBL" id="FUFT01000002">
    <property type="protein sequence ID" value="SJL83007.1"/>
    <property type="molecule type" value="Genomic_DNA"/>
</dbReference>
<evidence type="ECO:0000256" key="4">
    <source>
        <dbReference type="PROSITE-ProRule" id="PRU10055"/>
    </source>
</evidence>
<organism evidence="6 7">
    <name type="scientific">Vibrio palustris</name>
    <dbReference type="NCBI Taxonomy" id="1918946"/>
    <lineage>
        <taxon>Bacteria</taxon>
        <taxon>Pseudomonadati</taxon>
        <taxon>Pseudomonadota</taxon>
        <taxon>Gammaproteobacteria</taxon>
        <taxon>Vibrionales</taxon>
        <taxon>Vibrionaceae</taxon>
        <taxon>Vibrio</taxon>
    </lineage>
</organism>
<dbReference type="STRING" id="1918946.VPAL9027_00953"/>
<dbReference type="PANTHER" id="PTHR10353:SF139">
    <property type="entry name" value="6-PHOSPHO-BETA-GLUCOSIDASE GMUD"/>
    <property type="match status" value="1"/>
</dbReference>
<dbReference type="InterPro" id="IPR001360">
    <property type="entry name" value="Glyco_hydro_1"/>
</dbReference>
<protein>
    <submittedName>
        <fullName evidence="6">6-phospho-beta-glucosidase GmuD</fullName>
        <ecNumber evidence="6">3.2.1.86</ecNumber>
    </submittedName>
</protein>
<dbReference type="SUPFAM" id="SSF51445">
    <property type="entry name" value="(Trans)glycosidases"/>
    <property type="match status" value="1"/>
</dbReference>
<dbReference type="FunFam" id="3.20.20.80:FF:000004">
    <property type="entry name" value="Beta-glucosidase 6-phospho-beta-glucosidase"/>
    <property type="match status" value="1"/>
</dbReference>
<keyword evidence="3 6" id="KW-0326">Glycosidase</keyword>
<keyword evidence="7" id="KW-1185">Reference proteome</keyword>
<sequence length="465" mass="53709">MQYQFPNNFYWGSAASAAQTEGTTLGDGKSDNIWDHWARQEPNRFFNGVLPTETSTFYDHFRNDIGLMKAINHNSFRTSIAWSRLIPDGVGDVNPQAVEFYNNVIDELIEQGIEPFICLFHFDMPIAMQNIGGFENRDVIEAYANYAQTCFELFGDRVKHWFTFNEPIVTVEGGYLYDFHYPNIVDFKRASVVAFHTMLAHAQAVMRFRQLNIDGQIGIVLNLTPSYPRSDNANDLLASHHCDLLFNRSFLDPAVKGEYPQDLLTLLKKYDQLPAVEASDCDVIQQGKVDIIGINYYQPRRVQAKLHAIHPDAQFMPEWLFDSYEMPGRKMNPHRGWEIYEKGVYDILINLRDNYGNLPCYISENGMGVQGEDAFSVNGQIQDDYRIEFVSEHLKWIHKAINEGSACFGYHMWTFIDNWSWCNGYKNRYGFYQLDLNTQERRIKKSGQWYANVAKNNGFNDPQGG</sequence>
<dbReference type="EC" id="3.2.1.86" evidence="6"/>
<evidence type="ECO:0000256" key="2">
    <source>
        <dbReference type="ARBA" id="ARBA00022801"/>
    </source>
</evidence>
<evidence type="ECO:0000256" key="5">
    <source>
        <dbReference type="RuleBase" id="RU003690"/>
    </source>
</evidence>
<gene>
    <name evidence="6" type="primary">gmuD</name>
    <name evidence="6" type="ORF">VPAL9027_00953</name>
</gene>
<dbReference type="PROSITE" id="PS00572">
    <property type="entry name" value="GLYCOSYL_HYDROL_F1_1"/>
    <property type="match status" value="1"/>
</dbReference>
<comment type="similarity">
    <text evidence="1 5">Belongs to the glycosyl hydrolase 1 family.</text>
</comment>
<dbReference type="GO" id="GO:0008706">
    <property type="term" value="F:6-phospho-beta-glucosidase activity"/>
    <property type="evidence" value="ECO:0007669"/>
    <property type="project" value="UniProtKB-EC"/>
</dbReference>
<dbReference type="Gene3D" id="3.20.20.80">
    <property type="entry name" value="Glycosidases"/>
    <property type="match status" value="1"/>
</dbReference>
<feature type="active site" description="Nucleophile" evidence="4">
    <location>
        <position position="364"/>
    </location>
</feature>
<dbReference type="InterPro" id="IPR017853">
    <property type="entry name" value="GH"/>
</dbReference>
<dbReference type="PANTHER" id="PTHR10353">
    <property type="entry name" value="GLYCOSYL HYDROLASE"/>
    <property type="match status" value="1"/>
</dbReference>
<dbReference type="RefSeq" id="WP_077312816.1">
    <property type="nucleotide sequence ID" value="NZ_AP024887.1"/>
</dbReference>
<name>A0A1R4B260_9VIBR</name>
<dbReference type="Proteomes" id="UP000189475">
    <property type="component" value="Unassembled WGS sequence"/>
</dbReference>
<dbReference type="InterPro" id="IPR018120">
    <property type="entry name" value="Glyco_hydro_1_AS"/>
</dbReference>
<accession>A0A1R4B260</accession>
<dbReference type="AlphaFoldDB" id="A0A1R4B260"/>
<keyword evidence="2 6" id="KW-0378">Hydrolase</keyword>
<evidence type="ECO:0000313" key="7">
    <source>
        <dbReference type="Proteomes" id="UP000189475"/>
    </source>
</evidence>
<dbReference type="GO" id="GO:0016052">
    <property type="term" value="P:carbohydrate catabolic process"/>
    <property type="evidence" value="ECO:0007669"/>
    <property type="project" value="TreeGrafter"/>
</dbReference>
<evidence type="ECO:0000313" key="6">
    <source>
        <dbReference type="EMBL" id="SJL83007.1"/>
    </source>
</evidence>
<dbReference type="PRINTS" id="PR00131">
    <property type="entry name" value="GLHYDRLASE1"/>
</dbReference>
<proteinExistence type="inferred from homology"/>
<reference evidence="6 7" key="1">
    <citation type="submission" date="2017-02" db="EMBL/GenBank/DDBJ databases">
        <authorList>
            <person name="Peterson S.W."/>
        </authorList>
    </citation>
    <scope>NUCLEOTIDE SEQUENCE [LARGE SCALE GENOMIC DNA]</scope>
    <source>
        <strain evidence="6 7">CECT 9027</strain>
    </source>
</reference>
<evidence type="ECO:0000256" key="1">
    <source>
        <dbReference type="ARBA" id="ARBA00010838"/>
    </source>
</evidence>
<dbReference type="OrthoDB" id="9765195at2"/>
<evidence type="ECO:0000256" key="3">
    <source>
        <dbReference type="ARBA" id="ARBA00023295"/>
    </source>
</evidence>
<dbReference type="Pfam" id="PF00232">
    <property type="entry name" value="Glyco_hydro_1"/>
    <property type="match status" value="1"/>
</dbReference>
<dbReference type="GO" id="GO:0005829">
    <property type="term" value="C:cytosol"/>
    <property type="evidence" value="ECO:0007669"/>
    <property type="project" value="TreeGrafter"/>
</dbReference>